<evidence type="ECO:0000313" key="3">
    <source>
        <dbReference type="Proteomes" id="UP000283269"/>
    </source>
</evidence>
<evidence type="ECO:0000313" key="2">
    <source>
        <dbReference type="EMBL" id="PPQ78475.1"/>
    </source>
</evidence>
<organism evidence="2 3">
    <name type="scientific">Psilocybe cyanescens</name>
    <dbReference type="NCBI Taxonomy" id="93625"/>
    <lineage>
        <taxon>Eukaryota</taxon>
        <taxon>Fungi</taxon>
        <taxon>Dikarya</taxon>
        <taxon>Basidiomycota</taxon>
        <taxon>Agaricomycotina</taxon>
        <taxon>Agaricomycetes</taxon>
        <taxon>Agaricomycetidae</taxon>
        <taxon>Agaricales</taxon>
        <taxon>Agaricineae</taxon>
        <taxon>Strophariaceae</taxon>
        <taxon>Psilocybe</taxon>
    </lineage>
</organism>
<dbReference type="InParanoid" id="A0A409WJ02"/>
<sequence length="247" mass="27783">METHSVAYSGIPAFKTQQTPYYEDTKATYNPAPHDVSMTRISEKSDNIELEANMPDGSVLYRPNLVFRFISHLLTYYAITFLSQFISISLCINGIASSSRKADRESGGFMVLCLLSFMVYLPVVDMAASYRKKDVEHYISARFSFLISIFSVIYILLDPSSMYRSPVCANATNLGGIIDDRCTTATLVLLLKGVSVMTCAVALFMTRRFPVSDPTSQTSSIYRDRRAQGTIIATIFYMFLTYVYRHA</sequence>
<feature type="transmembrane region" description="Helical" evidence="1">
    <location>
        <begin position="227"/>
        <end position="244"/>
    </location>
</feature>
<keyword evidence="1" id="KW-0812">Transmembrane</keyword>
<feature type="transmembrane region" description="Helical" evidence="1">
    <location>
        <begin position="108"/>
        <end position="127"/>
    </location>
</feature>
<reference evidence="2 3" key="1">
    <citation type="journal article" date="2018" name="Evol. Lett.">
        <title>Horizontal gene cluster transfer increased hallucinogenic mushroom diversity.</title>
        <authorList>
            <person name="Reynolds H.T."/>
            <person name="Vijayakumar V."/>
            <person name="Gluck-Thaler E."/>
            <person name="Korotkin H.B."/>
            <person name="Matheny P.B."/>
            <person name="Slot J.C."/>
        </authorList>
    </citation>
    <scope>NUCLEOTIDE SEQUENCE [LARGE SCALE GENOMIC DNA]</scope>
    <source>
        <strain evidence="2 3">2631</strain>
    </source>
</reference>
<protein>
    <submittedName>
        <fullName evidence="2">Uncharacterized protein</fullName>
    </submittedName>
</protein>
<gene>
    <name evidence="2" type="ORF">CVT25_011870</name>
</gene>
<proteinExistence type="predicted"/>
<dbReference type="AlphaFoldDB" id="A0A409WJ02"/>
<feature type="transmembrane region" description="Helical" evidence="1">
    <location>
        <begin position="139"/>
        <end position="157"/>
    </location>
</feature>
<comment type="caution">
    <text evidence="2">The sequence shown here is derived from an EMBL/GenBank/DDBJ whole genome shotgun (WGS) entry which is preliminary data.</text>
</comment>
<dbReference type="EMBL" id="NHYD01003417">
    <property type="protein sequence ID" value="PPQ78475.1"/>
    <property type="molecule type" value="Genomic_DNA"/>
</dbReference>
<keyword evidence="1" id="KW-1133">Transmembrane helix</keyword>
<evidence type="ECO:0000256" key="1">
    <source>
        <dbReference type="SAM" id="Phobius"/>
    </source>
</evidence>
<feature type="transmembrane region" description="Helical" evidence="1">
    <location>
        <begin position="185"/>
        <end position="206"/>
    </location>
</feature>
<feature type="transmembrane region" description="Helical" evidence="1">
    <location>
        <begin position="74"/>
        <end position="96"/>
    </location>
</feature>
<accession>A0A409WJ02</accession>
<keyword evidence="1" id="KW-0472">Membrane</keyword>
<dbReference type="Proteomes" id="UP000283269">
    <property type="component" value="Unassembled WGS sequence"/>
</dbReference>
<keyword evidence="3" id="KW-1185">Reference proteome</keyword>
<name>A0A409WJ02_PSICY</name>